<evidence type="ECO:0000259" key="3">
    <source>
        <dbReference type="Pfam" id="PF13733"/>
    </source>
</evidence>
<comment type="caution">
    <text evidence="4">The sequence shown here is derived from an EMBL/GenBank/DDBJ whole genome shotgun (WGS) entry which is preliminary data.</text>
</comment>
<keyword evidence="1" id="KW-0812">Transmembrane</keyword>
<keyword evidence="1" id="KW-1133">Transmembrane helix</keyword>
<keyword evidence="1" id="KW-0735">Signal-anchor</keyword>
<feature type="domain" description="Galactosyltransferase N-terminal" evidence="3">
    <location>
        <begin position="280"/>
        <end position="368"/>
    </location>
</feature>
<protein>
    <recommendedName>
        <fullName evidence="1">Beta-1,4-galactosyltransferase</fullName>
        <ecNumber evidence="1">2.4.1.-</ecNumber>
    </recommendedName>
</protein>
<feature type="region of interest" description="Disordered" evidence="2">
    <location>
        <begin position="245"/>
        <end position="269"/>
    </location>
</feature>
<feature type="transmembrane region" description="Helical" evidence="1">
    <location>
        <begin position="64"/>
        <end position="83"/>
    </location>
</feature>
<dbReference type="GO" id="GO:0016020">
    <property type="term" value="C:membrane"/>
    <property type="evidence" value="ECO:0007669"/>
    <property type="project" value="GOC"/>
</dbReference>
<dbReference type="Pfam" id="PF13733">
    <property type="entry name" value="Glyco_transf_7N"/>
    <property type="match status" value="1"/>
</dbReference>
<organism evidence="4 6">
    <name type="scientific">Didymodactylos carnosus</name>
    <dbReference type="NCBI Taxonomy" id="1234261"/>
    <lineage>
        <taxon>Eukaryota</taxon>
        <taxon>Metazoa</taxon>
        <taxon>Spiralia</taxon>
        <taxon>Gnathifera</taxon>
        <taxon>Rotifera</taxon>
        <taxon>Eurotatoria</taxon>
        <taxon>Bdelloidea</taxon>
        <taxon>Philodinida</taxon>
        <taxon>Philodinidae</taxon>
        <taxon>Didymodactylos</taxon>
    </lineage>
</organism>
<dbReference type="OrthoDB" id="10016069at2759"/>
<dbReference type="EMBL" id="CAJOBC010002898">
    <property type="protein sequence ID" value="CAF3757106.1"/>
    <property type="molecule type" value="Genomic_DNA"/>
</dbReference>
<evidence type="ECO:0000256" key="1">
    <source>
        <dbReference type="RuleBase" id="RU368121"/>
    </source>
</evidence>
<dbReference type="Proteomes" id="UP000663829">
    <property type="component" value="Unassembled WGS sequence"/>
</dbReference>
<comment type="similarity">
    <text evidence="1">Belongs to the glycosyltransferase 7 family.</text>
</comment>
<dbReference type="GO" id="GO:0005794">
    <property type="term" value="C:Golgi apparatus"/>
    <property type="evidence" value="ECO:0007669"/>
    <property type="project" value="TreeGrafter"/>
</dbReference>
<keyword evidence="1" id="KW-0472">Membrane</keyword>
<gene>
    <name evidence="4" type="ORF">GPM918_LOCUS12942</name>
    <name evidence="5" type="ORF">SRO942_LOCUS12942</name>
</gene>
<sequence length="368" mass="43938">MQSYYSSSLLLRTSSNTVTFQDEQYEQQLQPLISSSSSSSSTRLYRYSHEPLSTNSLRRDIPPILILLFFLFLIIITLSQILVVHTSRYGTNFYTMQKIQEELKQMDESMEMLLKDNVLPIDKWRLLFNIQAYIHRFRLLFQSYYKMIENDNSTTNFTIDNEYYDHGFLNETYIDNSIQTSESSYSDISNWWLKPVVYSSNELIKQVRQKNKSMNYLLNSVGTNRKILGDVKQIYEQLKEHVTSFDNKKNNDNKKRKNDTNKSWNSWKKRRTKHKRRLYCNEEPFDLRGRILDENSTFPNLTLYEVEMNYSDVRSGGSWSPANCLARHRVAIIIPYRDRLEHLTVLLYYLHPILQRQELDYKIFVSEQ</sequence>
<dbReference type="InterPro" id="IPR003859">
    <property type="entry name" value="Galactosyl_T"/>
</dbReference>
<evidence type="ECO:0000313" key="6">
    <source>
        <dbReference type="Proteomes" id="UP000663829"/>
    </source>
</evidence>
<dbReference type="UniPathway" id="UPA00378"/>
<evidence type="ECO:0000256" key="2">
    <source>
        <dbReference type="SAM" id="MobiDB-lite"/>
    </source>
</evidence>
<dbReference type="EC" id="2.4.1.-" evidence="1"/>
<comment type="function">
    <text evidence="1">Catalyses the transfer of galactose onto proteins or lipids.</text>
</comment>
<proteinExistence type="inferred from homology"/>
<dbReference type="GO" id="GO:0033842">
    <property type="term" value="F:N-acetyl-beta-glucosaminyl-derivative 4-beta-N-acetylgalactosaminyltransferase activity"/>
    <property type="evidence" value="ECO:0007669"/>
    <property type="project" value="TreeGrafter"/>
</dbReference>
<reference evidence="4" key="1">
    <citation type="submission" date="2021-02" db="EMBL/GenBank/DDBJ databases">
        <authorList>
            <person name="Nowell W R."/>
        </authorList>
    </citation>
    <scope>NUCLEOTIDE SEQUENCE</scope>
</reference>
<dbReference type="EMBL" id="CAJNOQ010002898">
    <property type="protein sequence ID" value="CAF0984813.1"/>
    <property type="molecule type" value="Genomic_DNA"/>
</dbReference>
<comment type="pathway">
    <text evidence="1">Protein modification; protein glycosylation.</text>
</comment>
<dbReference type="PANTHER" id="PTHR19300">
    <property type="entry name" value="BETA-1,4-GALACTOSYLTRANSFERASE"/>
    <property type="match status" value="1"/>
</dbReference>
<dbReference type="InterPro" id="IPR027995">
    <property type="entry name" value="Galactosyl_T_N"/>
</dbReference>
<dbReference type="GO" id="GO:0006688">
    <property type="term" value="P:glycosphingolipid biosynthetic process"/>
    <property type="evidence" value="ECO:0007669"/>
    <property type="project" value="TreeGrafter"/>
</dbReference>
<dbReference type="AlphaFoldDB" id="A0A814FEU9"/>
<keyword evidence="6" id="KW-1185">Reference proteome</keyword>
<accession>A0A814FEU9</accession>
<dbReference type="InterPro" id="IPR029044">
    <property type="entry name" value="Nucleotide-diphossugar_trans"/>
</dbReference>
<dbReference type="PANTHER" id="PTHR19300:SF57">
    <property type="entry name" value="BETA-1,4-N-ACETYLGALACTOSAMINYLTRANSFERASE"/>
    <property type="match status" value="1"/>
</dbReference>
<dbReference type="Gene3D" id="3.90.550.10">
    <property type="entry name" value="Spore Coat Polysaccharide Biosynthesis Protein SpsA, Chain A"/>
    <property type="match status" value="1"/>
</dbReference>
<keyword evidence="1" id="KW-0328">Glycosyltransferase</keyword>
<keyword evidence="1" id="KW-0808">Transferase</keyword>
<dbReference type="GO" id="GO:0005975">
    <property type="term" value="P:carbohydrate metabolic process"/>
    <property type="evidence" value="ECO:0007669"/>
    <property type="project" value="InterPro"/>
</dbReference>
<feature type="non-terminal residue" evidence="4">
    <location>
        <position position="1"/>
    </location>
</feature>
<dbReference type="GO" id="GO:0008378">
    <property type="term" value="F:galactosyltransferase activity"/>
    <property type="evidence" value="ECO:0007669"/>
    <property type="project" value="TreeGrafter"/>
</dbReference>
<keyword evidence="1" id="KW-0325">Glycoprotein</keyword>
<evidence type="ECO:0000313" key="5">
    <source>
        <dbReference type="EMBL" id="CAF3757106.1"/>
    </source>
</evidence>
<name>A0A814FEU9_9BILA</name>
<dbReference type="SUPFAM" id="SSF53448">
    <property type="entry name" value="Nucleotide-diphospho-sugar transferases"/>
    <property type="match status" value="1"/>
</dbReference>
<dbReference type="Proteomes" id="UP000681722">
    <property type="component" value="Unassembled WGS sequence"/>
</dbReference>
<evidence type="ECO:0000313" key="4">
    <source>
        <dbReference type="EMBL" id="CAF0984813.1"/>
    </source>
</evidence>